<reference evidence="2 3" key="1">
    <citation type="submission" date="2017-12" db="EMBL/GenBank/DDBJ databases">
        <title>Hemimetabolous genomes reveal molecular basis of termite eusociality.</title>
        <authorList>
            <person name="Harrison M.C."/>
            <person name="Jongepier E."/>
            <person name="Robertson H.M."/>
            <person name="Arning N."/>
            <person name="Bitard-Feildel T."/>
            <person name="Chao H."/>
            <person name="Childers C.P."/>
            <person name="Dinh H."/>
            <person name="Doddapaneni H."/>
            <person name="Dugan S."/>
            <person name="Gowin J."/>
            <person name="Greiner C."/>
            <person name="Han Y."/>
            <person name="Hu H."/>
            <person name="Hughes D.S.T."/>
            <person name="Huylmans A.-K."/>
            <person name="Kemena C."/>
            <person name="Kremer L.P.M."/>
            <person name="Lee S.L."/>
            <person name="Lopez-Ezquerra A."/>
            <person name="Mallet L."/>
            <person name="Monroy-Kuhn J.M."/>
            <person name="Moser A."/>
            <person name="Murali S.C."/>
            <person name="Muzny D.M."/>
            <person name="Otani S."/>
            <person name="Piulachs M.-D."/>
            <person name="Poelchau M."/>
            <person name="Qu J."/>
            <person name="Schaub F."/>
            <person name="Wada-Katsumata A."/>
            <person name="Worley K.C."/>
            <person name="Xie Q."/>
            <person name="Ylla G."/>
            <person name="Poulsen M."/>
            <person name="Gibbs R.A."/>
            <person name="Schal C."/>
            <person name="Richards S."/>
            <person name="Belles X."/>
            <person name="Korb J."/>
            <person name="Bornberg-Bauer E."/>
        </authorList>
    </citation>
    <scope>NUCLEOTIDE SEQUENCE [LARGE SCALE GENOMIC DNA]</scope>
    <source>
        <tissue evidence="2">Whole body</tissue>
    </source>
</reference>
<evidence type="ECO:0000313" key="2">
    <source>
        <dbReference type="EMBL" id="PNF42332.1"/>
    </source>
</evidence>
<protein>
    <recommendedName>
        <fullName evidence="1">Endonuclease/exonuclease/phosphatase domain-containing protein</fullName>
    </recommendedName>
</protein>
<comment type="caution">
    <text evidence="2">The sequence shown here is derived from an EMBL/GenBank/DDBJ whole genome shotgun (WGS) entry which is preliminary data.</text>
</comment>
<dbReference type="Gene3D" id="3.60.10.10">
    <property type="entry name" value="Endonuclease/exonuclease/phosphatase"/>
    <property type="match status" value="1"/>
</dbReference>
<name>A0A2J7RND5_9NEOP</name>
<dbReference type="SUPFAM" id="SSF56219">
    <property type="entry name" value="DNase I-like"/>
    <property type="match status" value="1"/>
</dbReference>
<sequence length="177" mass="20010">MSQFEQSANIKFTQRRLPGQKLTAWTGFYWQFLRASFAEVARCSSKEAARQVAGTVLSSRICVYIRNHVNDLPSLEPCSRDATAVRITHPYREGSKELIICLVYLPCDSDEPPPNKEMRLMEFLVSSNLNILNHGNEPTFVVCNRKEVIDLTLGTNNIGNLVSNWHVSDEPSVSDHI</sequence>
<dbReference type="InterPro" id="IPR005135">
    <property type="entry name" value="Endo/exonuclease/phosphatase"/>
</dbReference>
<dbReference type="Proteomes" id="UP000235965">
    <property type="component" value="Unassembled WGS sequence"/>
</dbReference>
<accession>A0A2J7RND5</accession>
<proteinExistence type="predicted"/>
<keyword evidence="3" id="KW-1185">Reference proteome</keyword>
<evidence type="ECO:0000259" key="1">
    <source>
        <dbReference type="Pfam" id="PF14529"/>
    </source>
</evidence>
<dbReference type="InterPro" id="IPR036691">
    <property type="entry name" value="Endo/exonu/phosph_ase_sf"/>
</dbReference>
<dbReference type="EMBL" id="NEVH01002542">
    <property type="protein sequence ID" value="PNF42332.1"/>
    <property type="molecule type" value="Genomic_DNA"/>
</dbReference>
<dbReference type="AlphaFoldDB" id="A0A2J7RND5"/>
<gene>
    <name evidence="2" type="ORF">B7P43_G04928</name>
</gene>
<dbReference type="GO" id="GO:0003824">
    <property type="term" value="F:catalytic activity"/>
    <property type="evidence" value="ECO:0007669"/>
    <property type="project" value="InterPro"/>
</dbReference>
<organism evidence="2 3">
    <name type="scientific">Cryptotermes secundus</name>
    <dbReference type="NCBI Taxonomy" id="105785"/>
    <lineage>
        <taxon>Eukaryota</taxon>
        <taxon>Metazoa</taxon>
        <taxon>Ecdysozoa</taxon>
        <taxon>Arthropoda</taxon>
        <taxon>Hexapoda</taxon>
        <taxon>Insecta</taxon>
        <taxon>Pterygota</taxon>
        <taxon>Neoptera</taxon>
        <taxon>Polyneoptera</taxon>
        <taxon>Dictyoptera</taxon>
        <taxon>Blattodea</taxon>
        <taxon>Blattoidea</taxon>
        <taxon>Termitoidae</taxon>
        <taxon>Kalotermitidae</taxon>
        <taxon>Cryptotermitinae</taxon>
        <taxon>Cryptotermes</taxon>
    </lineage>
</organism>
<evidence type="ECO:0000313" key="3">
    <source>
        <dbReference type="Proteomes" id="UP000235965"/>
    </source>
</evidence>
<feature type="domain" description="Endonuclease/exonuclease/phosphatase" evidence="1">
    <location>
        <begin position="115"/>
        <end position="176"/>
    </location>
</feature>
<dbReference type="InParanoid" id="A0A2J7RND5"/>
<dbReference type="Pfam" id="PF14529">
    <property type="entry name" value="Exo_endo_phos_2"/>
    <property type="match status" value="1"/>
</dbReference>